<organism evidence="2 3">
    <name type="scientific">Pyrobaculum neutrophilum (strain DSM 2338 / JCM 9278 / NBRC 100436 / V24Sta)</name>
    <name type="common">Thermoproteus neutrophilus</name>
    <dbReference type="NCBI Taxonomy" id="444157"/>
    <lineage>
        <taxon>Archaea</taxon>
        <taxon>Thermoproteota</taxon>
        <taxon>Thermoprotei</taxon>
        <taxon>Thermoproteales</taxon>
        <taxon>Thermoproteaceae</taxon>
        <taxon>Pyrobaculum</taxon>
    </lineage>
</organism>
<dbReference type="AlphaFoldDB" id="B1Y8L0"/>
<dbReference type="RefSeq" id="WP_012350508.1">
    <property type="nucleotide sequence ID" value="NC_010525.1"/>
</dbReference>
<protein>
    <submittedName>
        <fullName evidence="2">Uncharacterized protein</fullName>
    </submittedName>
</protein>
<evidence type="ECO:0000313" key="2">
    <source>
        <dbReference type="EMBL" id="ACB40089.1"/>
    </source>
</evidence>
<evidence type="ECO:0000256" key="1">
    <source>
        <dbReference type="SAM" id="Phobius"/>
    </source>
</evidence>
<reference evidence="2" key="1">
    <citation type="submission" date="2008-03" db="EMBL/GenBank/DDBJ databases">
        <title>Complete sequence of Thermoproteus neutrophilus V24Sta.</title>
        <authorList>
            <consortium name="US DOE Joint Genome Institute"/>
            <person name="Copeland A."/>
            <person name="Lucas S."/>
            <person name="Lapidus A."/>
            <person name="Glavina del Rio T."/>
            <person name="Dalin E."/>
            <person name="Tice H."/>
            <person name="Bruce D."/>
            <person name="Goodwin L."/>
            <person name="Pitluck S."/>
            <person name="Sims D."/>
            <person name="Brettin T."/>
            <person name="Detter J.C."/>
            <person name="Han C."/>
            <person name="Kuske C.R."/>
            <person name="Schmutz J."/>
            <person name="Larimer F."/>
            <person name="Land M."/>
            <person name="Hauser L."/>
            <person name="Kyrpides N."/>
            <person name="Mikhailova N."/>
            <person name="Biddle J.F."/>
            <person name="Zhang Z."/>
            <person name="Fitz-Gibbon S.T."/>
            <person name="Lowe T.M."/>
            <person name="Saltikov C."/>
            <person name="House C.H."/>
            <person name="Richardson P."/>
        </authorList>
    </citation>
    <scope>NUCLEOTIDE SEQUENCE [LARGE SCALE GENOMIC DNA]</scope>
    <source>
        <strain evidence="2">V24Sta</strain>
    </source>
</reference>
<dbReference type="EMBL" id="CP001014">
    <property type="protein sequence ID" value="ACB40089.1"/>
    <property type="molecule type" value="Genomic_DNA"/>
</dbReference>
<evidence type="ECO:0000313" key="3">
    <source>
        <dbReference type="Proteomes" id="UP000001694"/>
    </source>
</evidence>
<dbReference type="HOGENOM" id="CLU_411984_0_0_2"/>
<keyword evidence="1" id="KW-0472">Membrane</keyword>
<dbReference type="Proteomes" id="UP000001694">
    <property type="component" value="Chromosome"/>
</dbReference>
<feature type="transmembrane region" description="Helical" evidence="1">
    <location>
        <begin position="504"/>
        <end position="521"/>
    </location>
</feature>
<dbReference type="KEGG" id="tne:Tneu_1160"/>
<dbReference type="STRING" id="444157.Tneu_1160"/>
<gene>
    <name evidence="2" type="ordered locus">Tneu_1160</name>
</gene>
<feature type="transmembrane region" description="Helical" evidence="1">
    <location>
        <begin position="473"/>
        <end position="492"/>
    </location>
</feature>
<keyword evidence="3" id="KW-1185">Reference proteome</keyword>
<dbReference type="GeneID" id="58787338"/>
<dbReference type="eggNOG" id="arCOG11744">
    <property type="taxonomic scope" value="Archaea"/>
</dbReference>
<feature type="transmembrane region" description="Helical" evidence="1">
    <location>
        <begin position="403"/>
        <end position="423"/>
    </location>
</feature>
<keyword evidence="1" id="KW-1133">Transmembrane helix</keyword>
<proteinExistence type="predicted"/>
<name>B1Y8L0_PYRNV</name>
<accession>B1Y8L0</accession>
<dbReference type="OrthoDB" id="29297at2157"/>
<feature type="transmembrane region" description="Helical" evidence="1">
    <location>
        <begin position="527"/>
        <end position="548"/>
    </location>
</feature>
<keyword evidence="1" id="KW-0812">Transmembrane</keyword>
<feature type="transmembrane region" description="Helical" evidence="1">
    <location>
        <begin position="430"/>
        <end position="453"/>
    </location>
</feature>
<sequence>MRVLVALLFLGATAYAAQYVGNASVYMACGAWVVDFGHCYGDCMGYIFIPGYGARDVVRVYVGGREVPVNLTSIPVDDFYRPYFIVGSFRARAVGPVRVESGYGVEAYILVNFGVGPSGFHQLYVTPFIAGRGYTREVVLNFTRPGRFWVCTVGKYAGEAYALANGTWVRASVERGYYKGFVQGLGEAVRLLWAYVPESAVKVAYVYVYTPPPPVPPKRTYFVGLDGAPVPAWVLSRLVVGADKVGDGYVEFYRSAYLNQSGAPVPLEANKTYVVNGRHCRLVARTDRGDALPMEVYLGGERVASGVGEVRTYCLPETRVRYSYVRRTNATYVAYSGVSQGNVTLPLLPVALVYQSVLGLPVAREVTYAPPGSEVSIDTRRLGYSYVSRVRVEAPLEIAVAPLPPVGALGAAVAAALAVMAALRRHALVGSAVASVVVISAALAAVGSALGGMMPGELAAAIVGNTPLSGDMLQLWALLLGPPIISWLWSALDAARRMVRPHMVFHAGASTASSAILYLSHASLKPAAAVVAFSTAAAALLVSLAVYTRLERSVGGCRGPCTPRVDPAELAREVARYVHEARPEARLQALRDIAAKYLQLALRSCGLEPRGDFEQQLACAVSAGALTREEAERLRRVYQGRGAPGELCHELSKVVPLGEGVCVEIP</sequence>